<dbReference type="CDD" id="cd08404">
    <property type="entry name" value="C2B_Synaptotagmin-4"/>
    <property type="match status" value="1"/>
</dbReference>
<dbReference type="PRINTS" id="PR00360">
    <property type="entry name" value="C2DOMAIN"/>
</dbReference>
<dbReference type="PANTHER" id="PTHR10024:SF369">
    <property type="entry name" value="FI18813P1"/>
    <property type="match status" value="1"/>
</dbReference>
<reference evidence="4" key="1">
    <citation type="submission" date="2021-12" db="EMBL/GenBank/DDBJ databases">
        <authorList>
            <person name="King R."/>
        </authorList>
    </citation>
    <scope>NUCLEOTIDE SEQUENCE</scope>
</reference>
<dbReference type="GO" id="GO:0000149">
    <property type="term" value="F:SNARE binding"/>
    <property type="evidence" value="ECO:0007669"/>
    <property type="project" value="TreeGrafter"/>
</dbReference>
<dbReference type="Pfam" id="PF00168">
    <property type="entry name" value="C2"/>
    <property type="match status" value="2"/>
</dbReference>
<keyword evidence="1" id="KW-0677">Repeat</keyword>
<name>A0A9P0A7B3_BEMTA</name>
<dbReference type="GO" id="GO:0005509">
    <property type="term" value="F:calcium ion binding"/>
    <property type="evidence" value="ECO:0007669"/>
    <property type="project" value="TreeGrafter"/>
</dbReference>
<dbReference type="Gene3D" id="2.60.40.150">
    <property type="entry name" value="C2 domain"/>
    <property type="match status" value="2"/>
</dbReference>
<feature type="compositionally biased region" description="Polar residues" evidence="2">
    <location>
        <begin position="24"/>
        <end position="33"/>
    </location>
</feature>
<dbReference type="PRINTS" id="PR00399">
    <property type="entry name" value="SYNAPTOTAGMN"/>
</dbReference>
<gene>
    <name evidence="4" type="ORF">BEMITA_LOCUS4776</name>
</gene>
<dbReference type="EMBL" id="OU963863">
    <property type="protein sequence ID" value="CAH0385558.1"/>
    <property type="molecule type" value="Genomic_DNA"/>
</dbReference>
<dbReference type="PANTHER" id="PTHR10024">
    <property type="entry name" value="SYNAPTOTAGMIN"/>
    <property type="match status" value="1"/>
</dbReference>
<dbReference type="GO" id="GO:0005544">
    <property type="term" value="F:calcium-dependent phospholipid binding"/>
    <property type="evidence" value="ECO:0007669"/>
    <property type="project" value="TreeGrafter"/>
</dbReference>
<evidence type="ECO:0000256" key="1">
    <source>
        <dbReference type="ARBA" id="ARBA00022737"/>
    </source>
</evidence>
<keyword evidence="5" id="KW-1185">Reference proteome</keyword>
<evidence type="ECO:0000256" key="2">
    <source>
        <dbReference type="SAM" id="MobiDB-lite"/>
    </source>
</evidence>
<dbReference type="InterPro" id="IPR000008">
    <property type="entry name" value="C2_dom"/>
</dbReference>
<dbReference type="GO" id="GO:0005886">
    <property type="term" value="C:plasma membrane"/>
    <property type="evidence" value="ECO:0007669"/>
    <property type="project" value="TreeGrafter"/>
</dbReference>
<feature type="region of interest" description="Disordered" evidence="2">
    <location>
        <begin position="54"/>
        <end position="74"/>
    </location>
</feature>
<dbReference type="GO" id="GO:0001786">
    <property type="term" value="F:phosphatidylserine binding"/>
    <property type="evidence" value="ECO:0007669"/>
    <property type="project" value="TreeGrafter"/>
</dbReference>
<dbReference type="SMART" id="SM00239">
    <property type="entry name" value="C2"/>
    <property type="match status" value="2"/>
</dbReference>
<dbReference type="FunFam" id="2.60.40.150:FF:000039">
    <property type="entry name" value="Synaptotagmin 11"/>
    <property type="match status" value="1"/>
</dbReference>
<protein>
    <recommendedName>
        <fullName evidence="3">C2 domain-containing protein</fullName>
    </recommendedName>
</protein>
<dbReference type="GO" id="GO:0006906">
    <property type="term" value="P:vesicle fusion"/>
    <property type="evidence" value="ECO:0007669"/>
    <property type="project" value="TreeGrafter"/>
</dbReference>
<dbReference type="GO" id="GO:0098793">
    <property type="term" value="C:presynapse"/>
    <property type="evidence" value="ECO:0007669"/>
    <property type="project" value="GOC"/>
</dbReference>
<dbReference type="GO" id="GO:0070382">
    <property type="term" value="C:exocytic vesicle"/>
    <property type="evidence" value="ECO:0007669"/>
    <property type="project" value="TreeGrafter"/>
</dbReference>
<dbReference type="GO" id="GO:0048791">
    <property type="term" value="P:calcium ion-regulated exocytosis of neurotransmitter"/>
    <property type="evidence" value="ECO:0007669"/>
    <property type="project" value="TreeGrafter"/>
</dbReference>
<dbReference type="FunFam" id="2.60.40.150:FF:000181">
    <property type="entry name" value="Synaptotagmin 4"/>
    <property type="match status" value="1"/>
</dbReference>
<organism evidence="4 5">
    <name type="scientific">Bemisia tabaci</name>
    <name type="common">Sweetpotato whitefly</name>
    <name type="synonym">Aleurodes tabaci</name>
    <dbReference type="NCBI Taxonomy" id="7038"/>
    <lineage>
        <taxon>Eukaryota</taxon>
        <taxon>Metazoa</taxon>
        <taxon>Ecdysozoa</taxon>
        <taxon>Arthropoda</taxon>
        <taxon>Hexapoda</taxon>
        <taxon>Insecta</taxon>
        <taxon>Pterygota</taxon>
        <taxon>Neoptera</taxon>
        <taxon>Paraneoptera</taxon>
        <taxon>Hemiptera</taxon>
        <taxon>Sternorrhyncha</taxon>
        <taxon>Aleyrodoidea</taxon>
        <taxon>Aleyrodidae</taxon>
        <taxon>Aleyrodinae</taxon>
        <taxon>Bemisia</taxon>
    </lineage>
</organism>
<evidence type="ECO:0000313" key="4">
    <source>
        <dbReference type="EMBL" id="CAH0385558.1"/>
    </source>
</evidence>
<feature type="region of interest" description="Disordered" evidence="2">
    <location>
        <begin position="9"/>
        <end position="40"/>
    </location>
</feature>
<proteinExistence type="predicted"/>
<accession>A0A9P0A7B3</accession>
<feature type="domain" description="C2" evidence="3">
    <location>
        <begin position="217"/>
        <end position="353"/>
    </location>
</feature>
<dbReference type="Proteomes" id="UP001152759">
    <property type="component" value="Chromosome 2"/>
</dbReference>
<dbReference type="AlphaFoldDB" id="A0A9P0A7B3"/>
<dbReference type="PROSITE" id="PS50004">
    <property type="entry name" value="C2"/>
    <property type="match status" value="2"/>
</dbReference>
<evidence type="ECO:0000313" key="5">
    <source>
        <dbReference type="Proteomes" id="UP001152759"/>
    </source>
</evidence>
<feature type="domain" description="C2" evidence="3">
    <location>
        <begin position="79"/>
        <end position="204"/>
    </location>
</feature>
<feature type="compositionally biased region" description="Basic and acidic residues" evidence="2">
    <location>
        <begin position="58"/>
        <end position="70"/>
    </location>
</feature>
<dbReference type="InterPro" id="IPR001565">
    <property type="entry name" value="Synaptotagmin"/>
</dbReference>
<evidence type="ECO:0000259" key="3">
    <source>
        <dbReference type="PROSITE" id="PS50004"/>
    </source>
</evidence>
<dbReference type="InterPro" id="IPR035892">
    <property type="entry name" value="C2_domain_sf"/>
</dbReference>
<dbReference type="GO" id="GO:0030424">
    <property type="term" value="C:axon"/>
    <property type="evidence" value="ECO:0007669"/>
    <property type="project" value="TreeGrafter"/>
</dbReference>
<sequence>MCTQLMWLRGKQPNRYSPSARISPRNSPTSEQPPAQPSAEGVVAVKMHTENECVPLPPKEETEPSEKSKVLQEQNGSGKLGQLFFKLRYKKEKSILIVSVLKCRNLPAKDASTGNCDPYIKLQLLPDKQHKVKTRVLRKTRNPIYDEDFTFYGINTNQLQSITLHFAVLSFDRYSRDDIIGEVFAPLSSIDLAHLENQQISLCRDIQPRSMKIRSQGRGELLVSLCWQPAANRITVVVLKARNLPKMDVTGLADPYVKMYLLYNGQRVAKKKTHVKKRTLNPVFNESFVFEIPNGADSLANISLEFLLLDWDRVTKNEVIGRLELGGAKNTGPALHHWNEVCNSPRRQIAEWHKLRE</sequence>
<dbReference type="SUPFAM" id="SSF49562">
    <property type="entry name" value="C2 domain (Calcium/lipid-binding domain, CaLB)"/>
    <property type="match status" value="2"/>
</dbReference>
<dbReference type="GO" id="GO:0030276">
    <property type="term" value="F:clathrin binding"/>
    <property type="evidence" value="ECO:0007669"/>
    <property type="project" value="TreeGrafter"/>
</dbReference>
<dbReference type="CDD" id="cd08388">
    <property type="entry name" value="C2A_Synaptotagmin-4-11"/>
    <property type="match status" value="1"/>
</dbReference>